<evidence type="ECO:0000313" key="4">
    <source>
        <dbReference type="EMBL" id="KAJ7385845.1"/>
    </source>
</evidence>
<evidence type="ECO:0000256" key="1">
    <source>
        <dbReference type="ARBA" id="ARBA00023180"/>
    </source>
</evidence>
<evidence type="ECO:0000256" key="2">
    <source>
        <dbReference type="SAM" id="Phobius"/>
    </source>
</evidence>
<keyword evidence="2" id="KW-0812">Transmembrane</keyword>
<gene>
    <name evidence="4" type="ORF">OS493_013881</name>
</gene>
<dbReference type="GO" id="GO:0004930">
    <property type="term" value="F:G protein-coupled receptor activity"/>
    <property type="evidence" value="ECO:0007669"/>
    <property type="project" value="InterPro"/>
</dbReference>
<dbReference type="EMBL" id="MU825879">
    <property type="protein sequence ID" value="KAJ7385845.1"/>
    <property type="molecule type" value="Genomic_DNA"/>
</dbReference>
<dbReference type="InterPro" id="IPR011500">
    <property type="entry name" value="GPCR_3_9-Cys_dom"/>
</dbReference>
<dbReference type="InterPro" id="IPR028082">
    <property type="entry name" value="Peripla_BP_I"/>
</dbReference>
<dbReference type="OrthoDB" id="5955631at2759"/>
<evidence type="ECO:0000313" key="5">
    <source>
        <dbReference type="Proteomes" id="UP001163046"/>
    </source>
</evidence>
<feature type="transmembrane region" description="Helical" evidence="2">
    <location>
        <begin position="231"/>
        <end position="250"/>
    </location>
</feature>
<keyword evidence="1" id="KW-0325">Glycoprotein</keyword>
<dbReference type="Proteomes" id="UP001163046">
    <property type="component" value="Unassembled WGS sequence"/>
</dbReference>
<keyword evidence="5" id="KW-1185">Reference proteome</keyword>
<dbReference type="AlphaFoldDB" id="A0A9X0D3T3"/>
<keyword evidence="2" id="KW-0472">Membrane</keyword>
<dbReference type="PANTHER" id="PTHR24060">
    <property type="entry name" value="METABOTROPIC GLUTAMATE RECEPTOR"/>
    <property type="match status" value="1"/>
</dbReference>
<proteinExistence type="predicted"/>
<keyword evidence="2" id="KW-1133">Transmembrane helix</keyword>
<accession>A0A9X0D3T3</accession>
<feature type="domain" description="GPCR family 3 nine cysteines" evidence="3">
    <location>
        <begin position="166"/>
        <end position="217"/>
    </location>
</feature>
<sequence length="251" mass="28532">MNCLHGNPAHDTLVLVPQFPFMEDFRNYFDDKGDIVGLNNIVEVPGGQSSCSNIGKVASPSKRRQEEIQASMNSVYLLAHAYEKASQAPAKQLDRAAFSRSLGHVIDVLYSQNWKLFSGQRRMKENMFSLIHLQSNGSVKSLVNVGTWDSSWYINHLGIRWSNQTTPKSFCGVQCSPGHIRVLKDDCKCCWSCSACHYNQIVKDDFTCVDCLRGYWPNEDFTKCEFQWRRTLFDCTLAVVAVVFVFSFMVL</sequence>
<dbReference type="SUPFAM" id="SSF53822">
    <property type="entry name" value="Periplasmic binding protein-like I"/>
    <property type="match status" value="1"/>
</dbReference>
<dbReference type="Gene3D" id="2.10.50.30">
    <property type="entry name" value="GPCR, family 3, nine cysteines domain"/>
    <property type="match status" value="1"/>
</dbReference>
<evidence type="ECO:0000259" key="3">
    <source>
        <dbReference type="Pfam" id="PF07562"/>
    </source>
</evidence>
<protein>
    <recommendedName>
        <fullName evidence="3">GPCR family 3 nine cysteines domain-containing protein</fullName>
    </recommendedName>
</protein>
<name>A0A9X0D3T3_9CNID</name>
<reference evidence="4" key="1">
    <citation type="submission" date="2023-01" db="EMBL/GenBank/DDBJ databases">
        <title>Genome assembly of the deep-sea coral Lophelia pertusa.</title>
        <authorList>
            <person name="Herrera S."/>
            <person name="Cordes E."/>
        </authorList>
    </citation>
    <scope>NUCLEOTIDE SEQUENCE</scope>
    <source>
        <strain evidence="4">USNM1676648</strain>
        <tissue evidence="4">Polyp</tissue>
    </source>
</reference>
<dbReference type="InterPro" id="IPR050726">
    <property type="entry name" value="mGluR"/>
</dbReference>
<organism evidence="4 5">
    <name type="scientific">Desmophyllum pertusum</name>
    <dbReference type="NCBI Taxonomy" id="174260"/>
    <lineage>
        <taxon>Eukaryota</taxon>
        <taxon>Metazoa</taxon>
        <taxon>Cnidaria</taxon>
        <taxon>Anthozoa</taxon>
        <taxon>Hexacorallia</taxon>
        <taxon>Scleractinia</taxon>
        <taxon>Caryophylliina</taxon>
        <taxon>Caryophylliidae</taxon>
        <taxon>Desmophyllum</taxon>
    </lineage>
</organism>
<dbReference type="InterPro" id="IPR038550">
    <property type="entry name" value="GPCR_3_9-Cys_sf"/>
</dbReference>
<comment type="caution">
    <text evidence="4">The sequence shown here is derived from an EMBL/GenBank/DDBJ whole genome shotgun (WGS) entry which is preliminary data.</text>
</comment>
<dbReference type="Pfam" id="PF07562">
    <property type="entry name" value="NCD3G"/>
    <property type="match status" value="1"/>
</dbReference>